<name>A0ABD4XHC4_WEIPA</name>
<dbReference type="AlphaFoldDB" id="A0ABD4XHC4"/>
<protein>
    <submittedName>
        <fullName evidence="5">Restriction endonuclease subunit S</fullName>
    </submittedName>
</protein>
<feature type="domain" description="Type I restriction modification DNA specificity" evidence="4">
    <location>
        <begin position="16"/>
        <end position="187"/>
    </location>
</feature>
<dbReference type="GO" id="GO:0009307">
    <property type="term" value="P:DNA restriction-modification system"/>
    <property type="evidence" value="ECO:0007669"/>
    <property type="project" value="UniProtKB-KW"/>
</dbReference>
<evidence type="ECO:0000313" key="6">
    <source>
        <dbReference type="Proteomes" id="UP001215461"/>
    </source>
</evidence>
<organism evidence="5 6">
    <name type="scientific">Weissella paramesenteroides</name>
    <name type="common">Leuconostoc paramesenteroides</name>
    <dbReference type="NCBI Taxonomy" id="1249"/>
    <lineage>
        <taxon>Bacteria</taxon>
        <taxon>Bacillati</taxon>
        <taxon>Bacillota</taxon>
        <taxon>Bacilli</taxon>
        <taxon>Lactobacillales</taxon>
        <taxon>Lactobacillaceae</taxon>
        <taxon>Weissella</taxon>
    </lineage>
</organism>
<dbReference type="SUPFAM" id="SSF116734">
    <property type="entry name" value="DNA methylase specificity domain"/>
    <property type="match status" value="2"/>
</dbReference>
<dbReference type="CDD" id="cd17273">
    <property type="entry name" value="RMtype1_S_EcoJA69PI-TRD1-CR1_like"/>
    <property type="match status" value="1"/>
</dbReference>
<evidence type="ECO:0000256" key="2">
    <source>
        <dbReference type="ARBA" id="ARBA00022747"/>
    </source>
</evidence>
<evidence type="ECO:0000256" key="3">
    <source>
        <dbReference type="ARBA" id="ARBA00023125"/>
    </source>
</evidence>
<keyword evidence="3" id="KW-0238">DNA-binding</keyword>
<keyword evidence="2" id="KW-0680">Restriction system</keyword>
<dbReference type="Pfam" id="PF01420">
    <property type="entry name" value="Methylase_S"/>
    <property type="match status" value="2"/>
</dbReference>
<dbReference type="InterPro" id="IPR044946">
    <property type="entry name" value="Restrct_endonuc_typeI_TRD_sf"/>
</dbReference>
<comment type="similarity">
    <text evidence="1">Belongs to the type-I restriction system S methylase family.</text>
</comment>
<keyword evidence="5" id="KW-0378">Hydrolase</keyword>
<dbReference type="Proteomes" id="UP001215461">
    <property type="component" value="Unassembled WGS sequence"/>
</dbReference>
<accession>A0ABD4XHC4</accession>
<dbReference type="GO" id="GO:0004519">
    <property type="term" value="F:endonuclease activity"/>
    <property type="evidence" value="ECO:0007669"/>
    <property type="project" value="UniProtKB-KW"/>
</dbReference>
<dbReference type="RefSeq" id="WP_277362028.1">
    <property type="nucleotide sequence ID" value="NZ_JAANXN010000003.1"/>
</dbReference>
<feature type="domain" description="Type I restriction modification DNA specificity" evidence="4">
    <location>
        <begin position="219"/>
        <end position="390"/>
    </location>
</feature>
<evidence type="ECO:0000313" key="5">
    <source>
        <dbReference type="EMBL" id="MDF8370635.1"/>
    </source>
</evidence>
<sequence length="403" mass="45081">MPKDKPEIRFAGYTDAWEKRKLGELAIIQGGGTPSSINLDYWNGNINWFTPTEVSNTGYVKESARKITNLGLKKSSAKLLPKGTVLMTSRAGVGDMGILTVPAATNQGFQSMIPNEEMPSYFLYSMQSFISKEANRLASGSTFSEISGKQVSKIVINVPSEKGEKVQIGKLFEQLNNLITVNQRKVDLLKELKKGFLQKMFPKNGEDKPEVRFGGYTDAWEKRKLKDMAKYKNGKGHEDKQSETGMLELVNLNSIGIEGGFKHSGKYVDSADDTLLKNDLVMILSDVGHGNLLGRVALIPESNKFVLNQRVALLRPNKTGNSQFLFSYINAHQRYFKSQGAGMSQLNISKSSVENFNDFVPLVEEQKKIGTFLHNLDQLITVNQRRVDLLKQEKKALLQKMFV</sequence>
<evidence type="ECO:0000259" key="4">
    <source>
        <dbReference type="Pfam" id="PF01420"/>
    </source>
</evidence>
<dbReference type="EMBL" id="JAANXN010000003">
    <property type="protein sequence ID" value="MDF8370635.1"/>
    <property type="molecule type" value="Genomic_DNA"/>
</dbReference>
<proteinExistence type="inferred from homology"/>
<dbReference type="GO" id="GO:0003677">
    <property type="term" value="F:DNA binding"/>
    <property type="evidence" value="ECO:0007669"/>
    <property type="project" value="UniProtKB-KW"/>
</dbReference>
<keyword evidence="5" id="KW-0255">Endonuclease</keyword>
<dbReference type="PANTHER" id="PTHR30408">
    <property type="entry name" value="TYPE-1 RESTRICTION ENZYME ECOKI SPECIFICITY PROTEIN"/>
    <property type="match status" value="1"/>
</dbReference>
<dbReference type="InterPro" id="IPR052021">
    <property type="entry name" value="Type-I_RS_S_subunit"/>
</dbReference>
<dbReference type="PANTHER" id="PTHR30408:SF12">
    <property type="entry name" value="TYPE I RESTRICTION ENZYME MJAVIII SPECIFICITY SUBUNIT"/>
    <property type="match status" value="1"/>
</dbReference>
<comment type="caution">
    <text evidence="5">The sequence shown here is derived from an EMBL/GenBank/DDBJ whole genome shotgun (WGS) entry which is preliminary data.</text>
</comment>
<evidence type="ECO:0000256" key="1">
    <source>
        <dbReference type="ARBA" id="ARBA00010923"/>
    </source>
</evidence>
<reference evidence="5 6" key="1">
    <citation type="submission" date="2020-03" db="EMBL/GenBank/DDBJ databases">
        <title>Comparative genomics of Weissella paramesenteroides.</title>
        <authorList>
            <person name="Kant R."/>
            <person name="Takala T."/>
            <person name="Saris P."/>
        </authorList>
    </citation>
    <scope>NUCLEOTIDE SEQUENCE [LARGE SCALE GENOMIC DNA]</scope>
    <source>
        <strain evidence="5 6">SJ27-4</strain>
    </source>
</reference>
<dbReference type="Gene3D" id="1.10.287.1120">
    <property type="entry name" value="Bipartite methylase S protein"/>
    <property type="match status" value="1"/>
</dbReference>
<dbReference type="Gene3D" id="3.90.220.20">
    <property type="entry name" value="DNA methylase specificity domains"/>
    <property type="match status" value="2"/>
</dbReference>
<keyword evidence="5" id="KW-0540">Nuclease</keyword>
<dbReference type="InterPro" id="IPR000055">
    <property type="entry name" value="Restrct_endonuc_typeI_TRD"/>
</dbReference>
<gene>
    <name evidence="5" type="ORF">G9403_03020</name>
</gene>